<sequence>MRLGSGSQRVWLIEVVALPRGEAKGSADAFTTCAPVGPAAGCMG</sequence>
<reference evidence="1 2" key="1">
    <citation type="journal article" date="2014" name="PLoS ONE">
        <title>Genome Information of Methylobacterium oryzae, a Plant-Probiotic Methylotroph in the Phyllosphere.</title>
        <authorList>
            <person name="Kwak M.J."/>
            <person name="Jeong H."/>
            <person name="Madhaiyan M."/>
            <person name="Lee Y."/>
            <person name="Sa T.M."/>
            <person name="Oh T.K."/>
            <person name="Kim J.F."/>
        </authorList>
    </citation>
    <scope>NUCLEOTIDE SEQUENCE [LARGE SCALE GENOMIC DNA]</scope>
    <source>
        <strain evidence="1 2">CBMB20</strain>
    </source>
</reference>
<dbReference type="AlphaFoldDB" id="A0A089NLD8"/>
<accession>A0A089NLD8</accession>
<dbReference type="EMBL" id="CP003811">
    <property type="protein sequence ID" value="AIQ88187.1"/>
    <property type="molecule type" value="Genomic_DNA"/>
</dbReference>
<dbReference type="STRING" id="693986.MOC_0432"/>
<proteinExistence type="predicted"/>
<name>A0A089NLD8_9HYPH</name>
<gene>
    <name evidence="1" type="ORF">MOC_0432</name>
</gene>
<dbReference type="KEGG" id="mor:MOC_0432"/>
<protein>
    <submittedName>
        <fullName evidence="1">Protein of unassigned function</fullName>
    </submittedName>
</protein>
<evidence type="ECO:0000313" key="2">
    <source>
        <dbReference type="Proteomes" id="UP000029492"/>
    </source>
</evidence>
<organism evidence="1 2">
    <name type="scientific">Methylobacterium oryzae CBMB20</name>
    <dbReference type="NCBI Taxonomy" id="693986"/>
    <lineage>
        <taxon>Bacteria</taxon>
        <taxon>Pseudomonadati</taxon>
        <taxon>Pseudomonadota</taxon>
        <taxon>Alphaproteobacteria</taxon>
        <taxon>Hyphomicrobiales</taxon>
        <taxon>Methylobacteriaceae</taxon>
        <taxon>Methylobacterium</taxon>
    </lineage>
</organism>
<dbReference type="Proteomes" id="UP000029492">
    <property type="component" value="Chromosome"/>
</dbReference>
<dbReference type="HOGENOM" id="CLU_3218534_0_0_5"/>
<evidence type="ECO:0000313" key="1">
    <source>
        <dbReference type="EMBL" id="AIQ88187.1"/>
    </source>
</evidence>
<keyword evidence="2" id="KW-1185">Reference proteome</keyword>